<dbReference type="AlphaFoldDB" id="A0A1E5TDW1"/>
<dbReference type="Gene3D" id="3.40.50.150">
    <property type="entry name" value="Vaccinia Virus protein VP39"/>
    <property type="match status" value="1"/>
</dbReference>
<name>A0A1E5TDW1_9FLAO</name>
<keyword evidence="2" id="KW-1185">Reference proteome</keyword>
<dbReference type="EMBL" id="MDJD01000007">
    <property type="protein sequence ID" value="OEK09529.1"/>
    <property type="molecule type" value="Genomic_DNA"/>
</dbReference>
<gene>
    <name evidence="1" type="ORF">A8C32_12535</name>
</gene>
<dbReference type="OrthoDB" id="1157001at2"/>
<keyword evidence="1" id="KW-0560">Oxidoreductase</keyword>
<organism evidence="1 2">
    <name type="scientific">Flavivirga aquatica</name>
    <dbReference type="NCBI Taxonomy" id="1849968"/>
    <lineage>
        <taxon>Bacteria</taxon>
        <taxon>Pseudomonadati</taxon>
        <taxon>Bacteroidota</taxon>
        <taxon>Flavobacteriia</taxon>
        <taxon>Flavobacteriales</taxon>
        <taxon>Flavobacteriaceae</taxon>
        <taxon>Flavivirga</taxon>
    </lineage>
</organism>
<dbReference type="RefSeq" id="WP_069828965.1">
    <property type="nucleotide sequence ID" value="NZ_MDJD01000007.1"/>
</dbReference>
<evidence type="ECO:0000313" key="1">
    <source>
        <dbReference type="EMBL" id="OEK09529.1"/>
    </source>
</evidence>
<evidence type="ECO:0000313" key="2">
    <source>
        <dbReference type="Proteomes" id="UP000095713"/>
    </source>
</evidence>
<sequence>MSEKIIVSSIKKITLSLLEVSFNQTEVEKKLNEIHAHFQELTKITGFDHKIEYLAAVPSAKGKALGLNHAAQCLLDYKRTVKFLKAIISAIHEKQKNYPNEVIHIFYAGCGPYAPFITLIAPLFTPKNVQFTLLEINKASLESAKKLIQALDLINYIQDYHLADAVTFKVPNANKFHLLFSETLDALLYRECYVPILYNLLPQFNEDITLIPENVLLNLTLLTHSITTPDYKEHDIGHILNVREAVALHTINQPIPTHLQSKTIDLTTLNMNRYNLMLLDTQVHVYNDIWLYRDESSLTLPLEMVLQQPFNNDTITFSYQMEPDIELTCKFD</sequence>
<keyword evidence="1" id="KW-0223">Dioxygenase</keyword>
<proteinExistence type="predicted"/>
<dbReference type="GO" id="GO:0051213">
    <property type="term" value="F:dioxygenase activity"/>
    <property type="evidence" value="ECO:0007669"/>
    <property type="project" value="UniProtKB-KW"/>
</dbReference>
<dbReference type="STRING" id="1849968.A8C32_12535"/>
<accession>A0A1E5TDW1</accession>
<dbReference type="SUPFAM" id="SSF53335">
    <property type="entry name" value="S-adenosyl-L-methionine-dependent methyltransferases"/>
    <property type="match status" value="1"/>
</dbReference>
<protein>
    <submittedName>
        <fullName evidence="1">Phytanoyl-CoA dioxygenase</fullName>
    </submittedName>
</protein>
<dbReference type="Proteomes" id="UP000095713">
    <property type="component" value="Unassembled WGS sequence"/>
</dbReference>
<dbReference type="InterPro" id="IPR029063">
    <property type="entry name" value="SAM-dependent_MTases_sf"/>
</dbReference>
<comment type="caution">
    <text evidence="1">The sequence shown here is derived from an EMBL/GenBank/DDBJ whole genome shotgun (WGS) entry which is preliminary data.</text>
</comment>
<reference evidence="1 2" key="1">
    <citation type="submission" date="2016-05" db="EMBL/GenBank/DDBJ databases">
        <title>Draft Genome Sequence of Algibacter sp. Strain SK-16 Isolated from the Surface Water of Aburatsubo Inlet.</title>
        <authorList>
            <person name="Wong S.-K."/>
            <person name="Yoshizawa S."/>
            <person name="Nakajima Y."/>
            <person name="Ogura Y."/>
            <person name="Tetsuya H."/>
            <person name="Hamasaki K."/>
        </authorList>
    </citation>
    <scope>NUCLEOTIDE SEQUENCE [LARGE SCALE GENOMIC DNA]</scope>
    <source>
        <strain evidence="1 2">SK-16</strain>
    </source>
</reference>